<evidence type="ECO:0000259" key="2">
    <source>
        <dbReference type="Pfam" id="PF19263"/>
    </source>
</evidence>
<dbReference type="Proteomes" id="UP000008207">
    <property type="component" value="Chromosome"/>
</dbReference>
<proteinExistence type="predicted"/>
<dbReference type="HOGENOM" id="CLU_033797_1_0_5"/>
<dbReference type="STRING" id="460265.Mnod_0602"/>
<organism evidence="3 4">
    <name type="scientific">Methylobacterium nodulans (strain LMG 21967 / CNCM I-2342 / ORS 2060)</name>
    <dbReference type="NCBI Taxonomy" id="460265"/>
    <lineage>
        <taxon>Bacteria</taxon>
        <taxon>Pseudomonadati</taxon>
        <taxon>Pseudomonadota</taxon>
        <taxon>Alphaproteobacteria</taxon>
        <taxon>Hyphomicrobiales</taxon>
        <taxon>Methylobacteriaceae</taxon>
        <taxon>Methylobacterium</taxon>
    </lineage>
</organism>
<feature type="compositionally biased region" description="Acidic residues" evidence="1">
    <location>
        <begin position="32"/>
        <end position="49"/>
    </location>
</feature>
<dbReference type="OrthoDB" id="8215052at2"/>
<protein>
    <recommendedName>
        <fullName evidence="2">NrS-1 polymerase-like helicase domain-containing protein</fullName>
    </recommendedName>
</protein>
<name>B8IDR7_METNO</name>
<accession>B8IDR7</accession>
<dbReference type="RefSeq" id="WP_015927348.1">
    <property type="nucleotide sequence ID" value="NC_011894.1"/>
</dbReference>
<evidence type="ECO:0000313" key="4">
    <source>
        <dbReference type="Proteomes" id="UP000008207"/>
    </source>
</evidence>
<evidence type="ECO:0000256" key="1">
    <source>
        <dbReference type="SAM" id="MobiDB-lite"/>
    </source>
</evidence>
<dbReference type="eggNOG" id="COG3378">
    <property type="taxonomic scope" value="Bacteria"/>
</dbReference>
<evidence type="ECO:0000313" key="3">
    <source>
        <dbReference type="EMBL" id="ACL55639.1"/>
    </source>
</evidence>
<keyword evidence="4" id="KW-1185">Reference proteome</keyword>
<dbReference type="AlphaFoldDB" id="B8IDR7"/>
<feature type="domain" description="NrS-1 polymerase-like helicase" evidence="2">
    <location>
        <begin position="216"/>
        <end position="317"/>
    </location>
</feature>
<dbReference type="KEGG" id="mno:Mnod_0602"/>
<dbReference type="Pfam" id="PF19263">
    <property type="entry name" value="DUF5906"/>
    <property type="match status" value="1"/>
</dbReference>
<reference evidence="3 4" key="1">
    <citation type="submission" date="2009-01" db="EMBL/GenBank/DDBJ databases">
        <title>Complete sequence of chromosome of Methylobacterium nodulans ORS 2060.</title>
        <authorList>
            <consortium name="US DOE Joint Genome Institute"/>
            <person name="Lucas S."/>
            <person name="Copeland A."/>
            <person name="Lapidus A."/>
            <person name="Glavina del Rio T."/>
            <person name="Dalin E."/>
            <person name="Tice H."/>
            <person name="Bruce D."/>
            <person name="Goodwin L."/>
            <person name="Pitluck S."/>
            <person name="Sims D."/>
            <person name="Brettin T."/>
            <person name="Detter J.C."/>
            <person name="Han C."/>
            <person name="Larimer F."/>
            <person name="Land M."/>
            <person name="Hauser L."/>
            <person name="Kyrpides N."/>
            <person name="Ivanova N."/>
            <person name="Marx C.J."/>
            <person name="Richardson P."/>
        </authorList>
    </citation>
    <scope>NUCLEOTIDE SEQUENCE [LARGE SCALE GENOMIC DNA]</scope>
    <source>
        <strain evidence="4">LMG 21967 / CNCM I-2342 / ORS 2060</strain>
    </source>
</reference>
<feature type="region of interest" description="Disordered" evidence="1">
    <location>
        <begin position="28"/>
        <end position="53"/>
    </location>
</feature>
<dbReference type="EMBL" id="CP001349">
    <property type="protein sequence ID" value="ACL55639.1"/>
    <property type="molecule type" value="Genomic_DNA"/>
</dbReference>
<sequence length="493" mass="56164">MSDDPAERIAQAFTTPAFGEPEAIHALQAPFDESDDGDSEILPDDDGDDPPQPRLLGFDVDEMNRSYALVLMGSKAVIMQQQEGGPIEDRVKLLTLDAFRAWFLNRPTEFLDKDGKIKRTTWAARWLVSRERRQYRGIEFFPDPDNAANTPGYFNLWQGFAATPRAKPNGYAIFRDHLLTNVCGGSKPLFDWVFGWFAHIMQRPRERIGTALVFRGKIVVGDVFGSLIASHFFLVDDPRYLVGQFNAHMASCLLLQADEGFWAGDKAAEGRLKGLVTAETQMIEAKGVDPIRLKNYVRLLITSNEDWVIPAGKDERRFCVIDVGSACAQNAEYFGEMYRELDDGGREALLHDLLQVDLSKVNLRQIPRTEALLEQKLRSLDTVESWWFERLAAGAPTTKLEFWKHDVPVDDLFDDYIASADKIGVRRKSEMTAFGIKMRRLIPDLKRQRLSVSVGHMESRRLWCYLLPPLNECREVFEREINQAVAWDRDSEP</sequence>
<dbReference type="InterPro" id="IPR045455">
    <property type="entry name" value="NrS-1_pol-like_helicase"/>
</dbReference>
<gene>
    <name evidence="3" type="ordered locus">Mnod_0602</name>
</gene>